<keyword evidence="9" id="KW-0238">DNA-binding</keyword>
<dbReference type="GO" id="GO:0003887">
    <property type="term" value="F:DNA-directed DNA polymerase activity"/>
    <property type="evidence" value="ECO:0007669"/>
    <property type="project" value="UniProtKB-UniRule"/>
</dbReference>
<evidence type="ECO:0000256" key="1">
    <source>
        <dbReference type="ARBA" id="ARBA00004496"/>
    </source>
</evidence>
<dbReference type="NCBIfam" id="TIGR00663">
    <property type="entry name" value="dnan"/>
    <property type="match status" value="1"/>
</dbReference>
<feature type="domain" description="DNA polymerase III beta sliding clamp C-terminal" evidence="13">
    <location>
        <begin position="269"/>
        <end position="388"/>
    </location>
</feature>
<sequence length="389" mass="41909">MAEPMGRCLHLPRHQIQYRQGFIMITASKSALAAALKIRKSIVETRNTIPILSNVGFERGASGLQLRMTDLDIEGTVDLAADLDMDFHPFTIAAKLLDDIVGKLPDGVQVKIKLDADKTQAIVSSGRSKFQLQVLPLDDLPIMPDFTADNPTRCTASGSGLKAALTSVAFAISTEETRYYLNGVFIEPGADGALLVATDGHRLAKRWLRIEGVAPDRIILPRKLVTALLAHLPDGDVTLEATDSRISITMPGLRIVSKLIDGTFPDYTRVIPQAGAAKAEFEAKAIRPAVERVIVISSEKGRAVKFKFSDGQLQLSVNNPDAGSAEETIPVEGSLEIEAGFNGKYVLDALTHLGDGPLTLAMETAGSPAILRADGDHEENLIVLMPMRV</sequence>
<dbReference type="EMBL" id="MBEV02000003">
    <property type="protein sequence ID" value="MUP04534.1"/>
    <property type="molecule type" value="Genomic_DNA"/>
</dbReference>
<dbReference type="AlphaFoldDB" id="A0ABD6G7W5"/>
<keyword evidence="8 10" id="KW-0239">DNA-directed DNA polymerase</keyword>
<evidence type="ECO:0000259" key="11">
    <source>
        <dbReference type="Pfam" id="PF00712"/>
    </source>
</evidence>
<dbReference type="InterPro" id="IPR022635">
    <property type="entry name" value="DNA_polIII_beta_C"/>
</dbReference>
<proteinExistence type="inferred from homology"/>
<evidence type="ECO:0000259" key="12">
    <source>
        <dbReference type="Pfam" id="PF02767"/>
    </source>
</evidence>
<reference evidence="14 15" key="1">
    <citation type="submission" date="2019-11" db="EMBL/GenBank/DDBJ databases">
        <title>Whole-genome sequencing of Allorhizobium vitis.</title>
        <authorList>
            <person name="Gan H.M."/>
            <person name="Savka M.A."/>
        </authorList>
    </citation>
    <scope>NUCLEOTIDE SEQUENCE [LARGE SCALE GENOMIC DNA]</scope>
    <source>
        <strain evidence="14 15">AB4</strain>
    </source>
</reference>
<dbReference type="GO" id="GO:0006260">
    <property type="term" value="P:DNA replication"/>
    <property type="evidence" value="ECO:0007669"/>
    <property type="project" value="UniProtKB-UniRule"/>
</dbReference>
<dbReference type="InterPro" id="IPR022634">
    <property type="entry name" value="DNA_polIII_beta_N"/>
</dbReference>
<evidence type="ECO:0000313" key="14">
    <source>
        <dbReference type="EMBL" id="MUP04534.1"/>
    </source>
</evidence>
<dbReference type="GO" id="GO:0005737">
    <property type="term" value="C:cytoplasm"/>
    <property type="evidence" value="ECO:0007669"/>
    <property type="project" value="UniProtKB-SubCell"/>
</dbReference>
<evidence type="ECO:0000256" key="3">
    <source>
        <dbReference type="ARBA" id="ARBA00021035"/>
    </source>
</evidence>
<evidence type="ECO:0000256" key="7">
    <source>
        <dbReference type="ARBA" id="ARBA00022705"/>
    </source>
</evidence>
<comment type="subcellular location">
    <subcellularLocation>
        <location evidence="1 10">Cytoplasm</location>
    </subcellularLocation>
</comment>
<evidence type="ECO:0000256" key="9">
    <source>
        <dbReference type="ARBA" id="ARBA00023125"/>
    </source>
</evidence>
<evidence type="ECO:0000259" key="13">
    <source>
        <dbReference type="Pfam" id="PF02768"/>
    </source>
</evidence>
<gene>
    <name evidence="14" type="primary">dnaN</name>
    <name evidence="14" type="ORF">BBI04_006855</name>
</gene>
<dbReference type="Pfam" id="PF00712">
    <property type="entry name" value="DNA_pol3_beta"/>
    <property type="match status" value="1"/>
</dbReference>
<dbReference type="GO" id="GO:0003677">
    <property type="term" value="F:DNA binding"/>
    <property type="evidence" value="ECO:0007669"/>
    <property type="project" value="UniProtKB-UniRule"/>
</dbReference>
<comment type="function">
    <text evidence="10">Confers DNA tethering and processivity to DNA polymerases and other proteins. Acts as a clamp, forming a ring around DNA (a reaction catalyzed by the clamp-loading complex) which diffuses in an ATP-independent manner freely and bidirectionally along dsDNA. Initially characterized for its ability to contact the catalytic subunit of DNA polymerase III (Pol III), a complex, multichain enzyme responsible for most of the replicative synthesis in bacteria; Pol III exhibits 3'-5' exonuclease proofreading activity. The beta chain is required for initiation of replication as well as for processivity of DNA replication.</text>
</comment>
<organism evidence="14 15">
    <name type="scientific">Agrobacterium vitis</name>
    <name type="common">Rhizobium vitis</name>
    <dbReference type="NCBI Taxonomy" id="373"/>
    <lineage>
        <taxon>Bacteria</taxon>
        <taxon>Pseudomonadati</taxon>
        <taxon>Pseudomonadota</taxon>
        <taxon>Alphaproteobacteria</taxon>
        <taxon>Hyphomicrobiales</taxon>
        <taxon>Rhizobiaceae</taxon>
        <taxon>Rhizobium/Agrobacterium group</taxon>
        <taxon>Agrobacterium</taxon>
    </lineage>
</organism>
<dbReference type="PIRSF" id="PIRSF000804">
    <property type="entry name" value="DNA_pol_III_b"/>
    <property type="match status" value="1"/>
</dbReference>
<keyword evidence="7 10" id="KW-0235">DNA replication</keyword>
<comment type="similarity">
    <text evidence="2 10">Belongs to the beta sliding clamp family.</text>
</comment>
<dbReference type="InterPro" id="IPR022637">
    <property type="entry name" value="DNA_polIII_beta_cen"/>
</dbReference>
<dbReference type="SUPFAM" id="SSF55979">
    <property type="entry name" value="DNA clamp"/>
    <property type="match status" value="3"/>
</dbReference>
<keyword evidence="5 10" id="KW-0808">Transferase</keyword>
<keyword evidence="6 10" id="KW-0548">Nucleotidyltransferase</keyword>
<dbReference type="Pfam" id="PF02767">
    <property type="entry name" value="DNA_pol3_beta_2"/>
    <property type="match status" value="1"/>
</dbReference>
<name>A0ABD6G7W5_AGRVI</name>
<feature type="domain" description="DNA polymerase III beta sliding clamp central" evidence="12">
    <location>
        <begin position="160"/>
        <end position="266"/>
    </location>
</feature>
<evidence type="ECO:0000256" key="8">
    <source>
        <dbReference type="ARBA" id="ARBA00022932"/>
    </source>
</evidence>
<comment type="subunit">
    <text evidence="10">Forms a ring-shaped head-to-tail homodimer around DNA.</text>
</comment>
<dbReference type="PANTHER" id="PTHR30478:SF0">
    <property type="entry name" value="BETA SLIDING CLAMP"/>
    <property type="match status" value="1"/>
</dbReference>
<evidence type="ECO:0000256" key="6">
    <source>
        <dbReference type="ARBA" id="ARBA00022695"/>
    </source>
</evidence>
<protein>
    <recommendedName>
        <fullName evidence="3 10">Beta sliding clamp</fullName>
    </recommendedName>
</protein>
<dbReference type="SMART" id="SM00480">
    <property type="entry name" value="POL3Bc"/>
    <property type="match status" value="1"/>
</dbReference>
<evidence type="ECO:0000256" key="5">
    <source>
        <dbReference type="ARBA" id="ARBA00022679"/>
    </source>
</evidence>
<evidence type="ECO:0000256" key="2">
    <source>
        <dbReference type="ARBA" id="ARBA00010752"/>
    </source>
</evidence>
<dbReference type="CDD" id="cd00140">
    <property type="entry name" value="beta_clamp"/>
    <property type="match status" value="1"/>
</dbReference>
<dbReference type="Pfam" id="PF02768">
    <property type="entry name" value="DNA_pol3_beta_3"/>
    <property type="match status" value="1"/>
</dbReference>
<dbReference type="InterPro" id="IPR001001">
    <property type="entry name" value="DNA_polIII_beta"/>
</dbReference>
<comment type="caution">
    <text evidence="14">The sequence shown here is derived from an EMBL/GenBank/DDBJ whole genome shotgun (WGS) entry which is preliminary data.</text>
</comment>
<evidence type="ECO:0000256" key="4">
    <source>
        <dbReference type="ARBA" id="ARBA00022490"/>
    </source>
</evidence>
<dbReference type="Proteomes" id="UP000175993">
    <property type="component" value="Unassembled WGS sequence"/>
</dbReference>
<accession>A0ABD6G7W5</accession>
<dbReference type="Gene3D" id="3.10.150.10">
    <property type="entry name" value="DNA Polymerase III, subunit A, domain 2"/>
    <property type="match status" value="3"/>
</dbReference>
<evidence type="ECO:0000256" key="10">
    <source>
        <dbReference type="PIRNR" id="PIRNR000804"/>
    </source>
</evidence>
<dbReference type="PANTHER" id="PTHR30478">
    <property type="entry name" value="DNA POLYMERASE III SUBUNIT BETA"/>
    <property type="match status" value="1"/>
</dbReference>
<feature type="domain" description="DNA polymerase III beta sliding clamp N-terminal" evidence="11">
    <location>
        <begin position="25"/>
        <end position="144"/>
    </location>
</feature>
<keyword evidence="4 10" id="KW-0963">Cytoplasm</keyword>
<dbReference type="InterPro" id="IPR046938">
    <property type="entry name" value="DNA_clamp_sf"/>
</dbReference>
<evidence type="ECO:0000313" key="15">
    <source>
        <dbReference type="Proteomes" id="UP000175993"/>
    </source>
</evidence>